<keyword evidence="8 9" id="KW-0472">Membrane</keyword>
<evidence type="ECO:0000256" key="8">
    <source>
        <dbReference type="ARBA" id="ARBA00023136"/>
    </source>
</evidence>
<comment type="function">
    <text evidence="9">Part of the twin-arginine translocation (Tat) system that transports large folded proteins containing a characteristic twin-arginine motif in their signal peptide across membranes. TatA could form the protein-conducting channel of the Tat system.</text>
</comment>
<accession>A0A0K8QJC7</accession>
<keyword evidence="4 9" id="KW-0812">Transmembrane</keyword>
<evidence type="ECO:0000313" key="12">
    <source>
        <dbReference type="Proteomes" id="UP000253740"/>
    </source>
</evidence>
<dbReference type="Gene3D" id="1.20.5.3310">
    <property type="match status" value="1"/>
</dbReference>
<dbReference type="GO" id="GO:0033281">
    <property type="term" value="C:TAT protein transport complex"/>
    <property type="evidence" value="ECO:0007669"/>
    <property type="project" value="UniProtKB-UniRule"/>
</dbReference>
<organism evidence="11">
    <name type="scientific">Mizugakiibacter sediminis</name>
    <dbReference type="NCBI Taxonomy" id="1475481"/>
    <lineage>
        <taxon>Bacteria</taxon>
        <taxon>Pseudomonadati</taxon>
        <taxon>Pseudomonadota</taxon>
        <taxon>Gammaproteobacteria</taxon>
        <taxon>Lysobacterales</taxon>
        <taxon>Rhodanobacteraceae</taxon>
        <taxon>Mizugakiibacter</taxon>
    </lineage>
</organism>
<dbReference type="HAMAP" id="MF_00236">
    <property type="entry name" value="TatA_E"/>
    <property type="match status" value="1"/>
</dbReference>
<protein>
    <recommendedName>
        <fullName evidence="9">Sec-independent protein translocase protein TatA</fullName>
    </recommendedName>
</protein>
<keyword evidence="6 9" id="KW-1133">Transmembrane helix</keyword>
<keyword evidence="7 9" id="KW-0811">Translocation</keyword>
<dbReference type="InterPro" id="IPR003369">
    <property type="entry name" value="TatA/B/E"/>
</dbReference>
<dbReference type="Pfam" id="PF02416">
    <property type="entry name" value="TatA_B_E"/>
    <property type="match status" value="1"/>
</dbReference>
<keyword evidence="12" id="KW-1185">Reference proteome</keyword>
<evidence type="ECO:0000256" key="3">
    <source>
        <dbReference type="ARBA" id="ARBA00022475"/>
    </source>
</evidence>
<keyword evidence="5 9" id="KW-0653">Protein transport</keyword>
<feature type="region of interest" description="Disordered" evidence="10">
    <location>
        <begin position="104"/>
        <end position="141"/>
    </location>
</feature>
<name>A0A0K8QJC7_9GAMM</name>
<dbReference type="NCBIfam" id="NF002813">
    <property type="entry name" value="PRK02958.1"/>
    <property type="match status" value="1"/>
</dbReference>
<evidence type="ECO:0000256" key="2">
    <source>
        <dbReference type="ARBA" id="ARBA00022448"/>
    </source>
</evidence>
<evidence type="ECO:0000256" key="6">
    <source>
        <dbReference type="ARBA" id="ARBA00022989"/>
    </source>
</evidence>
<evidence type="ECO:0000256" key="10">
    <source>
        <dbReference type="SAM" id="MobiDB-lite"/>
    </source>
</evidence>
<dbReference type="AlphaFoldDB" id="A0A0K8QJC7"/>
<dbReference type="EMBL" id="DF970140">
    <property type="protein sequence ID" value="GAP64958.1"/>
    <property type="molecule type" value="Genomic_DNA"/>
</dbReference>
<dbReference type="Proteomes" id="UP000253740">
    <property type="component" value="Unassembled WGS sequence"/>
</dbReference>
<keyword evidence="2 9" id="KW-0813">Transport</keyword>
<comment type="similarity">
    <text evidence="9">Belongs to the TatA/E family.</text>
</comment>
<evidence type="ECO:0000256" key="4">
    <source>
        <dbReference type="ARBA" id="ARBA00022692"/>
    </source>
</evidence>
<dbReference type="PANTHER" id="PTHR42982">
    <property type="entry name" value="SEC-INDEPENDENT PROTEIN TRANSLOCASE PROTEIN TATA"/>
    <property type="match status" value="1"/>
</dbReference>
<comment type="subunit">
    <text evidence="9">The Tat system comprises two distinct complexes: a TatABC complex, containing multiple copies of TatA, TatB and TatC subunits, and a separate TatA complex, containing only TatA subunits. Substrates initially bind to the TatABC complex, which probably triggers association of the separate TatA complex to form the active translocon.</text>
</comment>
<sequence>MPNGPGRPARFRFARDRAGDRLDGRLPAGKAARKPRNGVREAAERCPVRCWNPILREGFVMGGMSIWHWLLVLVIVLVIFGTKRLRNIGSDLGAAVRDFKKGLNEGAEDEKADKADKPEQLRADPPAAAPAGKSESRDRAD</sequence>
<evidence type="ECO:0000256" key="1">
    <source>
        <dbReference type="ARBA" id="ARBA00004162"/>
    </source>
</evidence>
<dbReference type="InterPro" id="IPR006312">
    <property type="entry name" value="TatA/E"/>
</dbReference>
<gene>
    <name evidence="9" type="primary">tatA</name>
    <name evidence="11" type="ORF">MBSD_n0241</name>
</gene>
<evidence type="ECO:0000256" key="9">
    <source>
        <dbReference type="HAMAP-Rule" id="MF_00236"/>
    </source>
</evidence>
<dbReference type="NCBIfam" id="TIGR01411">
    <property type="entry name" value="tatAE"/>
    <property type="match status" value="1"/>
</dbReference>
<comment type="subcellular location">
    <subcellularLocation>
        <location evidence="1 9">Cell membrane</location>
        <topology evidence="1 9">Single-pass membrane protein</topology>
    </subcellularLocation>
</comment>
<dbReference type="GO" id="GO:0043953">
    <property type="term" value="P:protein transport by the Tat complex"/>
    <property type="evidence" value="ECO:0007669"/>
    <property type="project" value="UniProtKB-UniRule"/>
</dbReference>
<proteinExistence type="inferred from homology"/>
<evidence type="ECO:0000256" key="7">
    <source>
        <dbReference type="ARBA" id="ARBA00023010"/>
    </source>
</evidence>
<keyword evidence="3 9" id="KW-1003">Cell membrane</keyword>
<evidence type="ECO:0000256" key="5">
    <source>
        <dbReference type="ARBA" id="ARBA00022927"/>
    </source>
</evidence>
<dbReference type="PANTHER" id="PTHR42982:SF1">
    <property type="entry name" value="SEC-INDEPENDENT PROTEIN TRANSLOCASE PROTEIN TATA"/>
    <property type="match status" value="1"/>
</dbReference>
<reference evidence="11" key="1">
    <citation type="submission" date="2015-08" db="EMBL/GenBank/DDBJ databases">
        <title>Complete DNA Sequence of Pseudomonas syringae pv. actinidiae, the Causal Agent of Kiwifruit Canker Disease.</title>
        <authorList>
            <person name="Rikkerink E.H.A."/>
            <person name="Fineran P.C."/>
        </authorList>
    </citation>
    <scope>NUCLEOTIDE SEQUENCE</scope>
    <source>
        <strain evidence="11">SkMP5</strain>
    </source>
</reference>
<feature type="compositionally biased region" description="Basic and acidic residues" evidence="10">
    <location>
        <begin position="104"/>
        <end position="122"/>
    </location>
</feature>
<dbReference type="GO" id="GO:0008320">
    <property type="term" value="F:protein transmembrane transporter activity"/>
    <property type="evidence" value="ECO:0007669"/>
    <property type="project" value="UniProtKB-UniRule"/>
</dbReference>
<evidence type="ECO:0000313" key="11">
    <source>
        <dbReference type="EMBL" id="GAP64958.1"/>
    </source>
</evidence>
<dbReference type="STRING" id="1475481.GCA_000953855_00245"/>
<feature type="transmembrane region" description="Helical" evidence="9">
    <location>
        <begin position="59"/>
        <end position="80"/>
    </location>
</feature>